<dbReference type="Gene3D" id="2.40.160.10">
    <property type="entry name" value="Porin"/>
    <property type="match status" value="1"/>
</dbReference>
<protein>
    <submittedName>
        <fullName evidence="5">OprD family outer membrane porin</fullName>
    </submittedName>
</protein>
<dbReference type="InterPro" id="IPR005318">
    <property type="entry name" value="OM_porin_bac"/>
</dbReference>
<evidence type="ECO:0000256" key="4">
    <source>
        <dbReference type="SAM" id="SignalP"/>
    </source>
</evidence>
<reference evidence="5 6" key="1">
    <citation type="submission" date="2022-11" db="EMBL/GenBank/DDBJ databases">
        <title>Spartinivicinus poritis sp. nov., isolated from scleractinian coral Porites lutea.</title>
        <authorList>
            <person name="Zhang G."/>
            <person name="Cai L."/>
            <person name="Wei Q."/>
        </authorList>
    </citation>
    <scope>NUCLEOTIDE SEQUENCE [LARGE SCALE GENOMIC DNA]</scope>
    <source>
        <strain evidence="5 6">A2-2</strain>
    </source>
</reference>
<organism evidence="5 6">
    <name type="scientific">Spartinivicinus poritis</name>
    <dbReference type="NCBI Taxonomy" id="2994640"/>
    <lineage>
        <taxon>Bacteria</taxon>
        <taxon>Pseudomonadati</taxon>
        <taxon>Pseudomonadota</taxon>
        <taxon>Gammaproteobacteria</taxon>
        <taxon>Oceanospirillales</taxon>
        <taxon>Zooshikellaceae</taxon>
        <taxon>Spartinivicinus</taxon>
    </lineage>
</organism>
<name>A0ABT5U8N2_9GAMM</name>
<feature type="signal peptide" evidence="4">
    <location>
        <begin position="1"/>
        <end position="26"/>
    </location>
</feature>
<sequence>MKTLKLSALTAAIVAATTSYTTPVQAESFIDDSSLQLHLRNVYFNRDGRTSQNRFDNREWGQGVMLNYSSGYFADIIGFDMSYFGGVKLDDPGTNFTNFSQRDSEQDGIDSISKIARAFVKAKVGDDNMNLNGIYGRVDMGTNLLMTSGSRLLPSSFKGGMIEANLYGAKFYVNRVTEISERDGSSFDDFGNDVDYVNTFGGSYELDNGLGFALDHGSSDGFLEQTFAKIYYTYDLGNDTTLYIEANKQWSEEDGNNHPTHNMADEYDSSYTNYNAQLSGGPITISLSHSRIGGDDFQYSWDGDKDYGPISAWTSRNWSDFNFEDEKTWQVAFSYDFSDLGIPGLSLDTAYTYGYDIDDRGNTRRDSEWERGSNIKYSFQDTMLKGLSVRWNNWTYRGNTLVGDTNGNRIYIDYKIDLL</sequence>
<evidence type="ECO:0000256" key="3">
    <source>
        <dbReference type="ARBA" id="ARBA00022729"/>
    </source>
</evidence>
<gene>
    <name evidence="5" type="ORF">ORQ98_10300</name>
</gene>
<dbReference type="PANTHER" id="PTHR34596:SF2">
    <property type="entry name" value="CHITOPORIN"/>
    <property type="match status" value="1"/>
</dbReference>
<dbReference type="EMBL" id="JAPMOU010000010">
    <property type="protein sequence ID" value="MDE1462361.1"/>
    <property type="molecule type" value="Genomic_DNA"/>
</dbReference>
<dbReference type="Pfam" id="PF03573">
    <property type="entry name" value="OprD"/>
    <property type="match status" value="1"/>
</dbReference>
<accession>A0ABT5U8N2</accession>
<dbReference type="Proteomes" id="UP001528823">
    <property type="component" value="Unassembled WGS sequence"/>
</dbReference>
<keyword evidence="3 4" id="KW-0732">Signal</keyword>
<comment type="caution">
    <text evidence="5">The sequence shown here is derived from an EMBL/GenBank/DDBJ whole genome shotgun (WGS) entry which is preliminary data.</text>
</comment>
<keyword evidence="2" id="KW-0813">Transport</keyword>
<dbReference type="PANTHER" id="PTHR34596">
    <property type="entry name" value="CHITOPORIN"/>
    <property type="match status" value="1"/>
</dbReference>
<evidence type="ECO:0000313" key="6">
    <source>
        <dbReference type="Proteomes" id="UP001528823"/>
    </source>
</evidence>
<dbReference type="InterPro" id="IPR023614">
    <property type="entry name" value="Porin_dom_sf"/>
</dbReference>
<feature type="chain" id="PRO_5046980647" evidence="4">
    <location>
        <begin position="27"/>
        <end position="419"/>
    </location>
</feature>
<evidence type="ECO:0000256" key="2">
    <source>
        <dbReference type="ARBA" id="ARBA00022448"/>
    </source>
</evidence>
<comment type="similarity">
    <text evidence="1">Belongs to the outer membrane porin (Opr) (TC 1.B.25) family.</text>
</comment>
<evidence type="ECO:0000256" key="1">
    <source>
        <dbReference type="ARBA" id="ARBA00009075"/>
    </source>
</evidence>
<keyword evidence="6" id="KW-1185">Reference proteome</keyword>
<proteinExistence type="inferred from homology"/>
<dbReference type="RefSeq" id="WP_274688711.1">
    <property type="nucleotide sequence ID" value="NZ_JAPMOU010000010.1"/>
</dbReference>
<evidence type="ECO:0000313" key="5">
    <source>
        <dbReference type="EMBL" id="MDE1462361.1"/>
    </source>
</evidence>